<evidence type="ECO:0000259" key="3">
    <source>
        <dbReference type="PROSITE" id="PS51782"/>
    </source>
</evidence>
<dbReference type="FunFam" id="2.40.160.160:FF:000001">
    <property type="entry name" value="Intimin-like inverse autotransporter SinH"/>
    <property type="match status" value="1"/>
</dbReference>
<dbReference type="InterPro" id="IPR024519">
    <property type="entry name" value="IAT_beta"/>
</dbReference>
<feature type="domain" description="LysM" evidence="3">
    <location>
        <begin position="4"/>
        <end position="52"/>
    </location>
</feature>
<dbReference type="PROSITE" id="PS51782">
    <property type="entry name" value="LYSM"/>
    <property type="match status" value="1"/>
</dbReference>
<dbReference type="Pfam" id="PF01476">
    <property type="entry name" value="LysM"/>
    <property type="match status" value="1"/>
</dbReference>
<evidence type="ECO:0000256" key="1">
    <source>
        <dbReference type="ARBA" id="ARBA00010116"/>
    </source>
</evidence>
<dbReference type="AlphaFoldDB" id="A0A5T5YIT3"/>
<proteinExistence type="inferred from homology"/>
<feature type="region of interest" description="Disordered" evidence="2">
    <location>
        <begin position="48"/>
        <end position="69"/>
    </location>
</feature>
<dbReference type="InterPro" id="IPR003535">
    <property type="entry name" value="Intimin/invasin_bac"/>
</dbReference>
<dbReference type="InterPro" id="IPR008964">
    <property type="entry name" value="Invasin/intimin_cell_adhesion"/>
</dbReference>
<comment type="similarity">
    <text evidence="1">Belongs to the intimin/invasin family.</text>
</comment>
<dbReference type="Gene3D" id="2.60.40.10">
    <property type="entry name" value="Immunoglobulins"/>
    <property type="match status" value="1"/>
</dbReference>
<dbReference type="SMART" id="SM00257">
    <property type="entry name" value="LysM"/>
    <property type="match status" value="1"/>
</dbReference>
<dbReference type="PRINTS" id="PR01369">
    <property type="entry name" value="INTIMIN"/>
</dbReference>
<accession>A0A5T5YIT3</accession>
<reference evidence="4" key="1">
    <citation type="submission" date="2018-08" db="EMBL/GenBank/DDBJ databases">
        <authorList>
            <consortium name="PulseNet: The National Subtyping Network for Foodborne Disease Surveillance"/>
            <person name="Tarr C.L."/>
            <person name="Trees E."/>
            <person name="Katz L.S."/>
            <person name="Carleton-Romer H.A."/>
            <person name="Stroika S."/>
            <person name="Kucerova Z."/>
            <person name="Roache K.F."/>
            <person name="Sabol A.L."/>
            <person name="Besser J."/>
            <person name="Gerner-Smidt P."/>
        </authorList>
    </citation>
    <scope>NUCLEOTIDE SEQUENCE</scope>
    <source>
        <strain evidence="4">PNUSAS048855</strain>
    </source>
</reference>
<evidence type="ECO:0000256" key="2">
    <source>
        <dbReference type="SAM" id="MobiDB-lite"/>
    </source>
</evidence>
<feature type="compositionally biased region" description="Basic and acidic residues" evidence="2">
    <location>
        <begin position="52"/>
        <end position="67"/>
    </location>
</feature>
<protein>
    <submittedName>
        <fullName evidence="4">LysM peptidoglycan-binding domain-containing protein</fullName>
    </submittedName>
</protein>
<dbReference type="InterPro" id="IPR038177">
    <property type="entry name" value="IAT_beta_sf"/>
</dbReference>
<name>A0A5T5YIT3_SALER</name>
<dbReference type="GO" id="GO:0009279">
    <property type="term" value="C:cell outer membrane"/>
    <property type="evidence" value="ECO:0007669"/>
    <property type="project" value="TreeGrafter"/>
</dbReference>
<dbReference type="PANTHER" id="PTHR39576">
    <property type="entry name" value="ATTACHING AND EFFACING PROTEIN HOMOLOG-RELATED-RELATED"/>
    <property type="match status" value="1"/>
</dbReference>
<dbReference type="Pfam" id="PF11924">
    <property type="entry name" value="IAT_beta"/>
    <property type="match status" value="1"/>
</dbReference>
<evidence type="ECO:0000313" key="4">
    <source>
        <dbReference type="EMBL" id="EBM3648100.1"/>
    </source>
</evidence>
<dbReference type="InterPro" id="IPR018392">
    <property type="entry name" value="LysM"/>
</dbReference>
<dbReference type="InterPro" id="IPR051715">
    <property type="entry name" value="Intimin-Invasin_domain"/>
</dbReference>
<dbReference type="Gene3D" id="2.40.160.160">
    <property type="entry name" value="Inverse autotransporter, beta-domain"/>
    <property type="match status" value="1"/>
</dbReference>
<comment type="caution">
    <text evidence="4">The sequence shown here is derived from an EMBL/GenBank/DDBJ whole genome shotgun (WGS) entry which is preliminary data.</text>
</comment>
<feature type="non-terminal residue" evidence="4">
    <location>
        <position position="681"/>
    </location>
</feature>
<gene>
    <name evidence="4" type="ORF">DXW22_22860</name>
</gene>
<dbReference type="SUPFAM" id="SSF49373">
    <property type="entry name" value="Invasin/intimin cell-adhesion fragments"/>
    <property type="match status" value="1"/>
</dbReference>
<sequence>MKTHIYVLKTGETVTSVANSYGLSLVELKRINQFRKFSKPFETLSAGDELDVPDKKQKSSYESREELSLSSTKKNNINKAYNHFTISQPEMSEFQYRNMQESNDAVDKIRSLALGQLSGRTSQGVQAWLSQFGNARVQVGFNKDFSIENSSIDLLHPWMDKPKDILFTQSDLHRSDNRLQANLGIGWRHYLLGDITTNEWVKHPNNYMFGINSFLDYDTSRGNARWGVGGEYWRDFLKLSVNAYLRMTGWKDSIALEDYQERPANGWDFRVESYLPLYPQVGTKLSYEQYYGDEVGVMGAQERQKNPHAITFGVNYTPVPMITVGASRKIIPGGASDNSLNLTLNYHMGEPLSAQLDSDSVRTIRSLVGGRYDFVDRNNDIVLEYRKKTVIQISLPDELSGLSGQVITFPIVLLQDKYGLRDVHWYASRLIENGGGISGDGLHWSIKLPEFKSGGNNLYSLKAIAEDGRGNQSAPAEMIVKVIGNGVSRGNSELKIISGSEGGLIADGHSSQQVLLIVKDDKGNPLNGLSNKIKAKLLFEPLVVSSRLFVKMGRIQNEPALSDFVATGKLGEYVARLTAGVEQGMATISIEVLGQELRPLTIKINPISVIGAPADVAHSSLILTPSSLTLGGTATAKLVLKDTADKAVTGLTGLKLKVSVPAGAAAWPDEMLVESDTTPGT</sequence>
<dbReference type="PANTHER" id="PTHR39576:SF2">
    <property type="entry name" value="ATTACHING AND EFFACING PROTEIN HOMOLOG-RELATED"/>
    <property type="match status" value="1"/>
</dbReference>
<dbReference type="EMBL" id="AAGCHW010000101">
    <property type="protein sequence ID" value="EBM3648100.1"/>
    <property type="molecule type" value="Genomic_DNA"/>
</dbReference>
<dbReference type="InterPro" id="IPR036779">
    <property type="entry name" value="LysM_dom_sf"/>
</dbReference>
<dbReference type="GO" id="GO:0007155">
    <property type="term" value="P:cell adhesion"/>
    <property type="evidence" value="ECO:0007669"/>
    <property type="project" value="InterPro"/>
</dbReference>
<dbReference type="Gene3D" id="3.10.350.10">
    <property type="entry name" value="LysM domain"/>
    <property type="match status" value="1"/>
</dbReference>
<organism evidence="4">
    <name type="scientific">Salmonella enterica</name>
    <name type="common">Salmonella choleraesuis</name>
    <dbReference type="NCBI Taxonomy" id="28901"/>
    <lineage>
        <taxon>Bacteria</taxon>
        <taxon>Pseudomonadati</taxon>
        <taxon>Pseudomonadota</taxon>
        <taxon>Gammaproteobacteria</taxon>
        <taxon>Enterobacterales</taxon>
        <taxon>Enterobacteriaceae</taxon>
        <taxon>Salmonella</taxon>
    </lineage>
</organism>
<dbReference type="InterPro" id="IPR013783">
    <property type="entry name" value="Ig-like_fold"/>
</dbReference>